<name>A0A3M0G9Y2_9ACTN</name>
<accession>A0A3M0G9Y2</accession>
<dbReference type="InterPro" id="IPR052376">
    <property type="entry name" value="Oxidative_Scav/Glycosyltrans"/>
</dbReference>
<proteinExistence type="predicted"/>
<dbReference type="PANTHER" id="PTHR39082">
    <property type="entry name" value="PHOSPHOLIPASE C-BETA-2-RELATED"/>
    <property type="match status" value="1"/>
</dbReference>
<dbReference type="OrthoDB" id="9784388at2"/>
<dbReference type="Proteomes" id="UP000275256">
    <property type="component" value="Unassembled WGS sequence"/>
</dbReference>
<protein>
    <recommendedName>
        <fullName evidence="2">CT398-like coiled coil hairpin domain-containing protein</fullName>
    </recommendedName>
</protein>
<feature type="coiled-coil region" evidence="1">
    <location>
        <begin position="97"/>
        <end position="145"/>
    </location>
</feature>
<dbReference type="Pfam" id="PF24481">
    <property type="entry name" value="CT398_CC"/>
    <property type="match status" value="1"/>
</dbReference>
<organism evidence="3 4">
    <name type="scientific">Tessaracoccus antarcticus</name>
    <dbReference type="NCBI Taxonomy" id="2479848"/>
    <lineage>
        <taxon>Bacteria</taxon>
        <taxon>Bacillati</taxon>
        <taxon>Actinomycetota</taxon>
        <taxon>Actinomycetes</taxon>
        <taxon>Propionibacteriales</taxon>
        <taxon>Propionibacteriaceae</taxon>
        <taxon>Tessaracoccus</taxon>
    </lineage>
</organism>
<gene>
    <name evidence="3" type="ORF">EAX62_14745</name>
</gene>
<reference evidence="3 4" key="1">
    <citation type="submission" date="2018-10" db="EMBL/GenBank/DDBJ databases">
        <title>Tessaracoccus antarcticuss sp. nov., isolated from sediment.</title>
        <authorList>
            <person name="Zhou L.Y."/>
            <person name="Du Z.J."/>
        </authorList>
    </citation>
    <scope>NUCLEOTIDE SEQUENCE [LARGE SCALE GENOMIC DNA]</scope>
    <source>
        <strain evidence="3 4">JDX10</strain>
    </source>
</reference>
<evidence type="ECO:0000259" key="2">
    <source>
        <dbReference type="Pfam" id="PF24481"/>
    </source>
</evidence>
<keyword evidence="4" id="KW-1185">Reference proteome</keyword>
<evidence type="ECO:0000256" key="1">
    <source>
        <dbReference type="SAM" id="Coils"/>
    </source>
</evidence>
<dbReference type="InterPro" id="IPR056003">
    <property type="entry name" value="CT398_CC_hairpin"/>
</dbReference>
<dbReference type="Gene3D" id="1.10.287.1490">
    <property type="match status" value="1"/>
</dbReference>
<dbReference type="AlphaFoldDB" id="A0A3M0G9Y2"/>
<evidence type="ECO:0000313" key="3">
    <source>
        <dbReference type="EMBL" id="RMB58443.1"/>
    </source>
</evidence>
<feature type="domain" description="CT398-like coiled coil hairpin" evidence="2">
    <location>
        <begin position="14"/>
        <end position="194"/>
    </location>
</feature>
<dbReference type="PANTHER" id="PTHR39082:SF1">
    <property type="entry name" value="SCAVENGER RECEPTOR CLASS A MEMBER 3"/>
    <property type="match status" value="1"/>
</dbReference>
<comment type="caution">
    <text evidence="3">The sequence shown here is derived from an EMBL/GenBank/DDBJ whole genome shotgun (WGS) entry which is preliminary data.</text>
</comment>
<dbReference type="RefSeq" id="WP_121902480.1">
    <property type="nucleotide sequence ID" value="NZ_REFW01000004.1"/>
</dbReference>
<evidence type="ECO:0000313" key="4">
    <source>
        <dbReference type="Proteomes" id="UP000275256"/>
    </source>
</evidence>
<dbReference type="EMBL" id="REFW01000004">
    <property type="protein sequence ID" value="RMB58443.1"/>
    <property type="molecule type" value="Genomic_DNA"/>
</dbReference>
<keyword evidence="1" id="KW-0175">Coiled coil</keyword>
<sequence>MLAEPADQQKLLNLADLDAEMGRLQHTARSLPQHQRIAELMAERQSVADSLVEATTIVDDLGVALRRAEADLVPVRARLERDRTRVGDGSISDGKTLKGLIDEVARLERRVNELEDAEFEVMARLEDAESTAKEMSARRDEIEATLRDEVGIRDQKVKGLSTEAQGVTAARKGVASTVPPALLVMYDKIRAQRGLAAAKLHRGRCTGCQLEITVADLDSYRKAPANQVLRCVECDRILVRTADSGL</sequence>